<reference evidence="2" key="1">
    <citation type="journal article" date="2020" name="Stud. Mycol.">
        <title>101 Dothideomycetes genomes: a test case for predicting lifestyles and emergence of pathogens.</title>
        <authorList>
            <person name="Haridas S."/>
            <person name="Albert R."/>
            <person name="Binder M."/>
            <person name="Bloem J."/>
            <person name="Labutti K."/>
            <person name="Salamov A."/>
            <person name="Andreopoulos B."/>
            <person name="Baker S."/>
            <person name="Barry K."/>
            <person name="Bills G."/>
            <person name="Bluhm B."/>
            <person name="Cannon C."/>
            <person name="Castanera R."/>
            <person name="Culley D."/>
            <person name="Daum C."/>
            <person name="Ezra D."/>
            <person name="Gonzalez J."/>
            <person name="Henrissat B."/>
            <person name="Kuo A."/>
            <person name="Liang C."/>
            <person name="Lipzen A."/>
            <person name="Lutzoni F."/>
            <person name="Magnuson J."/>
            <person name="Mondo S."/>
            <person name="Nolan M."/>
            <person name="Ohm R."/>
            <person name="Pangilinan J."/>
            <person name="Park H.-J."/>
            <person name="Ramirez L."/>
            <person name="Alfaro M."/>
            <person name="Sun H."/>
            <person name="Tritt A."/>
            <person name="Yoshinaga Y."/>
            <person name="Zwiers L.-H."/>
            <person name="Turgeon B."/>
            <person name="Goodwin S."/>
            <person name="Spatafora J."/>
            <person name="Crous P."/>
            <person name="Grigoriev I."/>
        </authorList>
    </citation>
    <scope>NUCLEOTIDE SEQUENCE</scope>
    <source>
        <strain evidence="2">CBS 161.51</strain>
    </source>
</reference>
<keyword evidence="3" id="KW-1185">Reference proteome</keyword>
<evidence type="ECO:0000313" key="3">
    <source>
        <dbReference type="Proteomes" id="UP000800038"/>
    </source>
</evidence>
<dbReference type="OrthoDB" id="5402033at2759"/>
<dbReference type="Proteomes" id="UP000800038">
    <property type="component" value="Unassembled WGS sequence"/>
</dbReference>
<sequence>MASRGGPSMRFPRGGTAAGGRIERAKIYVIPFTDHSGQEALMVFRGVVSCPLPPLYSFAIYFTHPEVTPETVKPAEVLEAIMRKTPWDPCPIRLELYFLSAPDVDSSDDDCIAHYRKEKAARGDYIRHIQDLENSATDDDEEQQQGGASVHGNDQARQLPGLVPSYIDSPFSDYYHGIIFRYPGADWSTDKRPARRICFDRISEEEYARATEGNDEFHRLPPVHVSPMPFQESDTTYLGETFVGMAMFDVAHARVKNETGHWWHEARERGWKSW</sequence>
<organism evidence="2 3">
    <name type="scientific">Clathrospora elynae</name>
    <dbReference type="NCBI Taxonomy" id="706981"/>
    <lineage>
        <taxon>Eukaryota</taxon>
        <taxon>Fungi</taxon>
        <taxon>Dikarya</taxon>
        <taxon>Ascomycota</taxon>
        <taxon>Pezizomycotina</taxon>
        <taxon>Dothideomycetes</taxon>
        <taxon>Pleosporomycetidae</taxon>
        <taxon>Pleosporales</taxon>
        <taxon>Diademaceae</taxon>
        <taxon>Clathrospora</taxon>
    </lineage>
</organism>
<protein>
    <submittedName>
        <fullName evidence="2">Uncharacterized protein</fullName>
    </submittedName>
</protein>
<dbReference type="EMBL" id="ML976175">
    <property type="protein sequence ID" value="KAF1936675.1"/>
    <property type="molecule type" value="Genomic_DNA"/>
</dbReference>
<evidence type="ECO:0000313" key="2">
    <source>
        <dbReference type="EMBL" id="KAF1936675.1"/>
    </source>
</evidence>
<name>A0A6A5S7W3_9PLEO</name>
<evidence type="ECO:0000256" key="1">
    <source>
        <dbReference type="SAM" id="MobiDB-lite"/>
    </source>
</evidence>
<accession>A0A6A5S7W3</accession>
<gene>
    <name evidence="2" type="ORF">EJ02DRAFT_459324</name>
</gene>
<dbReference type="AlphaFoldDB" id="A0A6A5S7W3"/>
<feature type="region of interest" description="Disordered" evidence="1">
    <location>
        <begin position="135"/>
        <end position="156"/>
    </location>
</feature>
<proteinExistence type="predicted"/>